<dbReference type="VEuPathDB" id="VectorBase:GBRI005764"/>
<evidence type="ECO:0000259" key="6">
    <source>
        <dbReference type="Pfam" id="PF00916"/>
    </source>
</evidence>
<feature type="transmembrane region" description="Helical" evidence="5">
    <location>
        <begin position="263"/>
        <end position="282"/>
    </location>
</feature>
<reference evidence="8" key="1">
    <citation type="submission" date="2014-03" db="EMBL/GenBank/DDBJ databases">
        <authorList>
            <person name="Aksoy S."/>
            <person name="Warren W."/>
            <person name="Wilson R.K."/>
        </authorList>
    </citation>
    <scope>NUCLEOTIDE SEQUENCE [LARGE SCALE GENOMIC DNA]</scope>
    <source>
        <strain evidence="8">IAEA</strain>
    </source>
</reference>
<keyword evidence="4 5" id="KW-0472">Membrane</keyword>
<dbReference type="STRING" id="37001.A0A1A9W494"/>
<evidence type="ECO:0000313" key="8">
    <source>
        <dbReference type="Proteomes" id="UP000091820"/>
    </source>
</evidence>
<feature type="transmembrane region" description="Helical" evidence="5">
    <location>
        <begin position="317"/>
        <end position="340"/>
    </location>
</feature>
<accession>A0A1A9W494</accession>
<dbReference type="InterPro" id="IPR001902">
    <property type="entry name" value="SLC26A/SulP_fam"/>
</dbReference>
<name>A0A1A9W494_9MUSC</name>
<organism evidence="7 8">
    <name type="scientific">Glossina brevipalpis</name>
    <dbReference type="NCBI Taxonomy" id="37001"/>
    <lineage>
        <taxon>Eukaryota</taxon>
        <taxon>Metazoa</taxon>
        <taxon>Ecdysozoa</taxon>
        <taxon>Arthropoda</taxon>
        <taxon>Hexapoda</taxon>
        <taxon>Insecta</taxon>
        <taxon>Pterygota</taxon>
        <taxon>Neoptera</taxon>
        <taxon>Endopterygota</taxon>
        <taxon>Diptera</taxon>
        <taxon>Brachycera</taxon>
        <taxon>Muscomorpha</taxon>
        <taxon>Hippoboscoidea</taxon>
        <taxon>Glossinidae</taxon>
        <taxon>Glossina</taxon>
    </lineage>
</organism>
<dbReference type="GO" id="GO:0016020">
    <property type="term" value="C:membrane"/>
    <property type="evidence" value="ECO:0007669"/>
    <property type="project" value="UniProtKB-SubCell"/>
</dbReference>
<dbReference type="GO" id="GO:0055085">
    <property type="term" value="P:transmembrane transport"/>
    <property type="evidence" value="ECO:0007669"/>
    <property type="project" value="InterPro"/>
</dbReference>
<keyword evidence="2 5" id="KW-0812">Transmembrane</keyword>
<evidence type="ECO:0000256" key="2">
    <source>
        <dbReference type="ARBA" id="ARBA00022692"/>
    </source>
</evidence>
<dbReference type="InterPro" id="IPR011547">
    <property type="entry name" value="SLC26A/SulP_dom"/>
</dbReference>
<keyword evidence="3 5" id="KW-1133">Transmembrane helix</keyword>
<feature type="transmembrane region" description="Helical" evidence="5">
    <location>
        <begin position="75"/>
        <end position="100"/>
    </location>
</feature>
<evidence type="ECO:0000256" key="3">
    <source>
        <dbReference type="ARBA" id="ARBA00022989"/>
    </source>
</evidence>
<sequence length="657" mass="73700">MFNKTLNKEKDFEVNEEMLKEVTTKKSIDNGKEKEICSSYSNKRRHCKVKKMISNRLRILTWIDRYNWQWFVNDFIAGITLGLTIIPESIACALLAGLPARYGLCSAFIGSFIYLLCGSIDTVIMGPTSLVALVSVQFTVGKPIEFAFILTFLTGIVQLCMGCLGVGYIFEFISMPVIKAFSSATAILVMESQIKVLLGIKYLVAGLVESLKTLLNRYHEANYADFVMGLCAIIFLIIFESFEKFSKLSNINKMVRLLFRYLSFSRNTLIVLITAIISYIWLLDNPHTPYTLSKNALTGLPNFTLPMFTIEAPEKTYTFWQILMELNVGILVIPLVGVLTNISIGKLTPKGLVDTNQELLTVGLCNVAGSCFQSMPTSGAFTRYAISKACGLCTPLANLYSGVIVLLALSYLSPYFNFIPEATLAAILICSIFTLLDFKLPLRLWHESKRDFIVWLVCFVVCIVSGVEVGLFVSIIINVLHLLYLWARPEITVKIEDIDDMQYICVTPGNAIYFPAINHLRGKVLKATAQAKQRIPVVIDCHKITGLDFTAAQGFVKLAGGLRHDTTESDVTHDSSSCKSENDADGFAGDTLLILYRMQVHLQKLIDNAENLVFCESKEKIREFLTQEWLRNGFINLKEHIRASIDLGYKIEIERCE</sequence>
<feature type="transmembrane region" description="Helical" evidence="5">
    <location>
        <begin position="418"/>
        <end position="440"/>
    </location>
</feature>
<feature type="transmembrane region" description="Helical" evidence="5">
    <location>
        <begin position="389"/>
        <end position="412"/>
    </location>
</feature>
<feature type="transmembrane region" description="Helical" evidence="5">
    <location>
        <begin position="223"/>
        <end position="242"/>
    </location>
</feature>
<proteinExistence type="predicted"/>
<dbReference type="Pfam" id="PF00916">
    <property type="entry name" value="Sulfate_transp"/>
    <property type="match status" value="1"/>
</dbReference>
<protein>
    <recommendedName>
        <fullName evidence="6">SLC26A/SulP transporter domain-containing protein</fullName>
    </recommendedName>
</protein>
<feature type="transmembrane region" description="Helical" evidence="5">
    <location>
        <begin position="112"/>
        <end position="134"/>
    </location>
</feature>
<comment type="subcellular location">
    <subcellularLocation>
        <location evidence="1">Membrane</location>
        <topology evidence="1">Multi-pass membrane protein</topology>
    </subcellularLocation>
</comment>
<dbReference type="PANTHER" id="PTHR11814">
    <property type="entry name" value="SULFATE TRANSPORTER"/>
    <property type="match status" value="1"/>
</dbReference>
<evidence type="ECO:0000256" key="4">
    <source>
        <dbReference type="ARBA" id="ARBA00023136"/>
    </source>
</evidence>
<dbReference type="Proteomes" id="UP000091820">
    <property type="component" value="Unassembled WGS sequence"/>
</dbReference>
<evidence type="ECO:0000256" key="1">
    <source>
        <dbReference type="ARBA" id="ARBA00004141"/>
    </source>
</evidence>
<feature type="transmembrane region" description="Helical" evidence="5">
    <location>
        <begin position="146"/>
        <end position="169"/>
    </location>
</feature>
<evidence type="ECO:0000256" key="5">
    <source>
        <dbReference type="SAM" id="Phobius"/>
    </source>
</evidence>
<dbReference type="AlphaFoldDB" id="A0A1A9W494"/>
<evidence type="ECO:0000313" key="7">
    <source>
        <dbReference type="EnsemblMetazoa" id="GBRI005764-PA"/>
    </source>
</evidence>
<feature type="transmembrane region" description="Helical" evidence="5">
    <location>
        <begin position="452"/>
        <end position="485"/>
    </location>
</feature>
<dbReference type="EnsemblMetazoa" id="GBRI005764-RA">
    <property type="protein sequence ID" value="GBRI005764-PA"/>
    <property type="gene ID" value="GBRI005764"/>
</dbReference>
<keyword evidence="8" id="KW-1185">Reference proteome</keyword>
<reference evidence="7" key="2">
    <citation type="submission" date="2020-05" db="UniProtKB">
        <authorList>
            <consortium name="EnsemblMetazoa"/>
        </authorList>
    </citation>
    <scope>IDENTIFICATION</scope>
    <source>
        <strain evidence="7">IAEA</strain>
    </source>
</reference>
<feature type="domain" description="SLC26A/SulP transporter" evidence="6">
    <location>
        <begin position="71"/>
        <end position="457"/>
    </location>
</feature>